<dbReference type="EMBL" id="JAACNO010002902">
    <property type="protein sequence ID" value="KAF4129931.1"/>
    <property type="molecule type" value="Genomic_DNA"/>
</dbReference>
<organism evidence="1 2">
    <name type="scientific">Phytophthora infestans</name>
    <name type="common">Potato late blight agent</name>
    <name type="synonym">Botrytis infestans</name>
    <dbReference type="NCBI Taxonomy" id="4787"/>
    <lineage>
        <taxon>Eukaryota</taxon>
        <taxon>Sar</taxon>
        <taxon>Stramenopiles</taxon>
        <taxon>Oomycota</taxon>
        <taxon>Peronosporomycetes</taxon>
        <taxon>Peronosporales</taxon>
        <taxon>Peronosporaceae</taxon>
        <taxon>Phytophthora</taxon>
    </lineage>
</organism>
<gene>
    <name evidence="1" type="ORF">GN958_ATG20877</name>
</gene>
<name>A0A8S9TN55_PHYIN</name>
<proteinExistence type="predicted"/>
<evidence type="ECO:0000313" key="2">
    <source>
        <dbReference type="Proteomes" id="UP000704712"/>
    </source>
</evidence>
<evidence type="ECO:0000313" key="1">
    <source>
        <dbReference type="EMBL" id="KAF4129931.1"/>
    </source>
</evidence>
<reference evidence="1" key="1">
    <citation type="submission" date="2020-03" db="EMBL/GenBank/DDBJ databases">
        <title>Hybrid Assembly of Korean Phytophthora infestans isolates.</title>
        <authorList>
            <person name="Prokchorchik M."/>
            <person name="Lee Y."/>
            <person name="Seo J."/>
            <person name="Cho J.-H."/>
            <person name="Park Y.-E."/>
            <person name="Jang D.-C."/>
            <person name="Im J.-S."/>
            <person name="Choi J.-G."/>
            <person name="Park H.-J."/>
            <person name="Lee G.-B."/>
            <person name="Lee Y.-G."/>
            <person name="Hong S.-Y."/>
            <person name="Cho K."/>
            <person name="Sohn K.H."/>
        </authorList>
    </citation>
    <scope>NUCLEOTIDE SEQUENCE</scope>
    <source>
        <strain evidence="1">KR_2_A2</strain>
    </source>
</reference>
<accession>A0A8S9TN55</accession>
<protein>
    <submittedName>
        <fullName evidence="1">Uncharacterized protein</fullName>
    </submittedName>
</protein>
<dbReference type="Proteomes" id="UP000704712">
    <property type="component" value="Unassembled WGS sequence"/>
</dbReference>
<comment type="caution">
    <text evidence="1">The sequence shown here is derived from an EMBL/GenBank/DDBJ whole genome shotgun (WGS) entry which is preliminary data.</text>
</comment>
<sequence length="120" mass="12802">MNVAANVAAMRRAPRQTCAAPPTFTGSGALGYILGEKCVDDLYCGRHHECAADLGLDCDRNHNSAADLGLSCDRDHDHDCAGDLDCGRDETYSSDVTYVAKLRCPESLGFACVWGCAEIS</sequence>
<dbReference type="AlphaFoldDB" id="A0A8S9TN55"/>